<sequence length="80" mass="8923">MNKLESQLDVLNALPNNQELLGLLDSHPTDETNKTGSLGQRRRISELWQAVQMNGRIEVAEQGIARVCCSGELFKFPLSL</sequence>
<evidence type="ECO:0000313" key="2">
    <source>
        <dbReference type="Proteomes" id="UP000699462"/>
    </source>
</evidence>
<organism evidence="1 2">
    <name type="scientific">Paragonimus westermani</name>
    <dbReference type="NCBI Taxonomy" id="34504"/>
    <lineage>
        <taxon>Eukaryota</taxon>
        <taxon>Metazoa</taxon>
        <taxon>Spiralia</taxon>
        <taxon>Lophotrochozoa</taxon>
        <taxon>Platyhelminthes</taxon>
        <taxon>Trematoda</taxon>
        <taxon>Digenea</taxon>
        <taxon>Plagiorchiida</taxon>
        <taxon>Troglotremata</taxon>
        <taxon>Troglotrematidae</taxon>
        <taxon>Paragonimus</taxon>
    </lineage>
</organism>
<gene>
    <name evidence="1" type="ORF">P879_10987</name>
</gene>
<protein>
    <submittedName>
        <fullName evidence="1">Uncharacterized protein</fullName>
    </submittedName>
</protein>
<keyword evidence="2" id="KW-1185">Reference proteome</keyword>
<dbReference type="OrthoDB" id="5981048at2759"/>
<name>A0A8T0DEV4_9TREM</name>
<dbReference type="EMBL" id="JTDF01006988">
    <property type="protein sequence ID" value="KAF8565307.1"/>
    <property type="molecule type" value="Genomic_DNA"/>
</dbReference>
<dbReference type="Proteomes" id="UP000699462">
    <property type="component" value="Unassembled WGS sequence"/>
</dbReference>
<evidence type="ECO:0000313" key="1">
    <source>
        <dbReference type="EMBL" id="KAF8565307.1"/>
    </source>
</evidence>
<accession>A0A8T0DEV4</accession>
<comment type="caution">
    <text evidence="1">The sequence shown here is derived from an EMBL/GenBank/DDBJ whole genome shotgun (WGS) entry which is preliminary data.</text>
</comment>
<dbReference type="AlphaFoldDB" id="A0A8T0DEV4"/>
<reference evidence="1 2" key="1">
    <citation type="submission" date="2019-07" db="EMBL/GenBank/DDBJ databases">
        <title>Annotation for the trematode Paragonimus westermani.</title>
        <authorList>
            <person name="Choi Y.-J."/>
        </authorList>
    </citation>
    <scope>NUCLEOTIDE SEQUENCE [LARGE SCALE GENOMIC DNA]</scope>
    <source>
        <strain evidence="1">180907_Pwestermani</strain>
    </source>
</reference>
<proteinExistence type="predicted"/>